<feature type="coiled-coil region" evidence="1">
    <location>
        <begin position="6"/>
        <end position="57"/>
    </location>
</feature>
<keyword evidence="3" id="KW-1185">Reference proteome</keyword>
<evidence type="ECO:0000313" key="2">
    <source>
        <dbReference type="EMBL" id="KHJ99752.1"/>
    </source>
</evidence>
<dbReference type="Proteomes" id="UP000053660">
    <property type="component" value="Unassembled WGS sequence"/>
</dbReference>
<sequence length="99" mass="11822">MWNLSIDQYRRRADDAEEQVRLLTQQLPPVESLMSELIKTQSVNQQLRDQIRILESRSEDGPSLRLFPRSGRKERDLVQDMERLQVDLINEHNTSEEFR</sequence>
<keyword evidence="1" id="KW-0175">Coiled coil</keyword>
<dbReference type="EMBL" id="KN549206">
    <property type="protein sequence ID" value="KHJ99752.1"/>
    <property type="molecule type" value="Genomic_DNA"/>
</dbReference>
<gene>
    <name evidence="2" type="ORF">OESDEN_00261</name>
</gene>
<dbReference type="OrthoDB" id="5856541at2759"/>
<accession>A0A0B1TV67</accession>
<dbReference type="AlphaFoldDB" id="A0A0B1TV67"/>
<protein>
    <submittedName>
        <fullName evidence="2">Uncharacterized protein</fullName>
    </submittedName>
</protein>
<evidence type="ECO:0000313" key="3">
    <source>
        <dbReference type="Proteomes" id="UP000053660"/>
    </source>
</evidence>
<evidence type="ECO:0000256" key="1">
    <source>
        <dbReference type="SAM" id="Coils"/>
    </source>
</evidence>
<proteinExistence type="predicted"/>
<name>A0A0B1TV67_OESDE</name>
<reference evidence="2 3" key="1">
    <citation type="submission" date="2014-03" db="EMBL/GenBank/DDBJ databases">
        <title>Draft genome of the hookworm Oesophagostomum dentatum.</title>
        <authorList>
            <person name="Mitreva M."/>
        </authorList>
    </citation>
    <scope>NUCLEOTIDE SEQUENCE [LARGE SCALE GENOMIC DNA]</scope>
    <source>
        <strain evidence="2 3">OD-Hann</strain>
    </source>
</reference>
<organism evidence="2 3">
    <name type="scientific">Oesophagostomum dentatum</name>
    <name type="common">Nodular worm</name>
    <dbReference type="NCBI Taxonomy" id="61180"/>
    <lineage>
        <taxon>Eukaryota</taxon>
        <taxon>Metazoa</taxon>
        <taxon>Ecdysozoa</taxon>
        <taxon>Nematoda</taxon>
        <taxon>Chromadorea</taxon>
        <taxon>Rhabditida</taxon>
        <taxon>Rhabditina</taxon>
        <taxon>Rhabditomorpha</taxon>
        <taxon>Strongyloidea</taxon>
        <taxon>Strongylidae</taxon>
        <taxon>Oesophagostomum</taxon>
    </lineage>
</organism>